<reference evidence="2" key="1">
    <citation type="submission" date="2020-05" db="EMBL/GenBank/DDBJ databases">
        <authorList>
            <person name="Chiriac C."/>
            <person name="Salcher M."/>
            <person name="Ghai R."/>
            <person name="Kavagutti S V."/>
        </authorList>
    </citation>
    <scope>NUCLEOTIDE SEQUENCE</scope>
</reference>
<keyword evidence="1" id="KW-0472">Membrane</keyword>
<dbReference type="Pfam" id="PF05656">
    <property type="entry name" value="DUF805"/>
    <property type="match status" value="1"/>
</dbReference>
<dbReference type="AlphaFoldDB" id="A0A6J6Y6D3"/>
<feature type="transmembrane region" description="Helical" evidence="1">
    <location>
        <begin position="73"/>
        <end position="91"/>
    </location>
</feature>
<protein>
    <submittedName>
        <fullName evidence="2">Unannotated protein</fullName>
    </submittedName>
</protein>
<proteinExistence type="predicted"/>
<sequence length="106" mass="11891">MNFQTAIKSGFQNYANFNGRASRSAYWFWQLFVLIAANLSSAIFSTIGALFSIAMIIPSIAVGWRRMHDTNRGGWWSIIPFVGFIVALQRSDPNMNQYGPPAPPVF</sequence>
<dbReference type="EMBL" id="CAFAAG010000148">
    <property type="protein sequence ID" value="CAB4802806.1"/>
    <property type="molecule type" value="Genomic_DNA"/>
</dbReference>
<dbReference type="PANTHER" id="PTHR34980">
    <property type="entry name" value="INNER MEMBRANE PROTEIN-RELATED-RELATED"/>
    <property type="match status" value="1"/>
</dbReference>
<dbReference type="PANTHER" id="PTHR34980:SF2">
    <property type="entry name" value="INNER MEMBRANE PROTEIN YHAH-RELATED"/>
    <property type="match status" value="1"/>
</dbReference>
<gene>
    <name evidence="2" type="ORF">UFOPK2975_01347</name>
</gene>
<accession>A0A6J6Y6D3</accession>
<name>A0A6J6Y6D3_9ZZZZ</name>
<evidence type="ECO:0000256" key="1">
    <source>
        <dbReference type="SAM" id="Phobius"/>
    </source>
</evidence>
<dbReference type="GO" id="GO:0005886">
    <property type="term" value="C:plasma membrane"/>
    <property type="evidence" value="ECO:0007669"/>
    <property type="project" value="TreeGrafter"/>
</dbReference>
<keyword evidence="1" id="KW-0812">Transmembrane</keyword>
<dbReference type="InterPro" id="IPR008523">
    <property type="entry name" value="DUF805"/>
</dbReference>
<organism evidence="2">
    <name type="scientific">freshwater metagenome</name>
    <dbReference type="NCBI Taxonomy" id="449393"/>
    <lineage>
        <taxon>unclassified sequences</taxon>
        <taxon>metagenomes</taxon>
        <taxon>ecological metagenomes</taxon>
    </lineage>
</organism>
<evidence type="ECO:0000313" key="2">
    <source>
        <dbReference type="EMBL" id="CAB4802806.1"/>
    </source>
</evidence>
<feature type="transmembrane region" description="Helical" evidence="1">
    <location>
        <begin position="28"/>
        <end position="61"/>
    </location>
</feature>
<keyword evidence="1" id="KW-1133">Transmembrane helix</keyword>